<accession>A0A941CRI7</accession>
<dbReference type="InterPro" id="IPR032816">
    <property type="entry name" value="VTT_dom"/>
</dbReference>
<sequence>MDLTQIIDFLTHLDVHIADLIGQYGFGVYAILFLIIFLETGAVVMAILPGDSLLVGAGAFAATGDLSLFVLLLGFFLATVAGDSLNFHIGRYFGRKYRSSRFEDRTLFKFINKENFEKVQGFFDHNGRRLFLGSRFVPVARALTPFTAGFTQADFRHISPFLLLGNAFWTGLYVSVGFFFGQMSGFQGKFHYLILLIFLISMLPATVYFIRRQLKKGE</sequence>
<keyword evidence="10" id="KW-1185">Reference proteome</keyword>
<dbReference type="Pfam" id="PF09335">
    <property type="entry name" value="VTT_dom"/>
    <property type="match status" value="1"/>
</dbReference>
<dbReference type="InterPro" id="IPR032818">
    <property type="entry name" value="DedA-like"/>
</dbReference>
<keyword evidence="5 7" id="KW-1133">Transmembrane helix</keyword>
<feature type="transmembrane region" description="Helical" evidence="7">
    <location>
        <begin position="26"/>
        <end position="48"/>
    </location>
</feature>
<evidence type="ECO:0000256" key="6">
    <source>
        <dbReference type="ARBA" id="ARBA00023136"/>
    </source>
</evidence>
<comment type="caution">
    <text evidence="9">The sequence shown here is derived from an EMBL/GenBank/DDBJ whole genome shotgun (WGS) entry which is preliminary data.</text>
</comment>
<evidence type="ECO:0000259" key="8">
    <source>
        <dbReference type="Pfam" id="PF09335"/>
    </source>
</evidence>
<feature type="transmembrane region" description="Helical" evidence="7">
    <location>
        <begin position="192"/>
        <end position="210"/>
    </location>
</feature>
<evidence type="ECO:0000256" key="3">
    <source>
        <dbReference type="ARBA" id="ARBA00022475"/>
    </source>
</evidence>
<dbReference type="PANTHER" id="PTHR30353:SF0">
    <property type="entry name" value="TRANSMEMBRANE PROTEIN"/>
    <property type="match status" value="1"/>
</dbReference>
<evidence type="ECO:0000313" key="10">
    <source>
        <dbReference type="Proteomes" id="UP000675379"/>
    </source>
</evidence>
<evidence type="ECO:0000256" key="7">
    <source>
        <dbReference type="RuleBase" id="RU367016"/>
    </source>
</evidence>
<evidence type="ECO:0000256" key="2">
    <source>
        <dbReference type="ARBA" id="ARBA00010792"/>
    </source>
</evidence>
<reference evidence="9" key="1">
    <citation type="submission" date="2021-04" db="EMBL/GenBank/DDBJ databases">
        <title>Proteiniclasticum sedimins sp. nov., an obligate anaerobic bacterium isolated from anaerobic sludge.</title>
        <authorList>
            <person name="Liu J."/>
        </authorList>
    </citation>
    <scope>NUCLEOTIDE SEQUENCE</scope>
    <source>
        <strain evidence="9">BAD-10</strain>
    </source>
</reference>
<feature type="domain" description="VTT" evidence="8">
    <location>
        <begin position="48"/>
        <end position="177"/>
    </location>
</feature>
<dbReference type="EMBL" id="JAGSCS010000015">
    <property type="protein sequence ID" value="MBR0576819.1"/>
    <property type="molecule type" value="Genomic_DNA"/>
</dbReference>
<gene>
    <name evidence="9" type="ORF">KCG48_10800</name>
</gene>
<keyword evidence="6 7" id="KW-0472">Membrane</keyword>
<dbReference type="GO" id="GO:0005886">
    <property type="term" value="C:plasma membrane"/>
    <property type="evidence" value="ECO:0007669"/>
    <property type="project" value="UniProtKB-SubCell"/>
</dbReference>
<dbReference type="AlphaFoldDB" id="A0A941CRI7"/>
<comment type="subcellular location">
    <subcellularLocation>
        <location evidence="1 7">Cell membrane</location>
        <topology evidence="1 7">Multi-pass membrane protein</topology>
    </subcellularLocation>
</comment>
<organism evidence="9 10">
    <name type="scientific">Proteiniclasticum sediminis</name>
    <dbReference type="NCBI Taxonomy" id="2804028"/>
    <lineage>
        <taxon>Bacteria</taxon>
        <taxon>Bacillati</taxon>
        <taxon>Bacillota</taxon>
        <taxon>Clostridia</taxon>
        <taxon>Eubacteriales</taxon>
        <taxon>Clostridiaceae</taxon>
        <taxon>Proteiniclasticum</taxon>
    </lineage>
</organism>
<evidence type="ECO:0000256" key="1">
    <source>
        <dbReference type="ARBA" id="ARBA00004651"/>
    </source>
</evidence>
<evidence type="ECO:0000313" key="9">
    <source>
        <dbReference type="EMBL" id="MBR0576819.1"/>
    </source>
</evidence>
<protein>
    <submittedName>
        <fullName evidence="9">VTT domain-containing protein</fullName>
    </submittedName>
</protein>
<dbReference type="RefSeq" id="WP_211802239.1">
    <property type="nucleotide sequence ID" value="NZ_JAGSCS010000015.1"/>
</dbReference>
<feature type="transmembrane region" description="Helical" evidence="7">
    <location>
        <begin position="161"/>
        <end position="180"/>
    </location>
</feature>
<comment type="similarity">
    <text evidence="2 7">Belongs to the DedA family.</text>
</comment>
<evidence type="ECO:0000256" key="4">
    <source>
        <dbReference type="ARBA" id="ARBA00022692"/>
    </source>
</evidence>
<keyword evidence="3 7" id="KW-1003">Cell membrane</keyword>
<name>A0A941CRI7_9CLOT</name>
<dbReference type="PANTHER" id="PTHR30353">
    <property type="entry name" value="INNER MEMBRANE PROTEIN DEDA-RELATED"/>
    <property type="match status" value="1"/>
</dbReference>
<dbReference type="Proteomes" id="UP000675379">
    <property type="component" value="Unassembled WGS sequence"/>
</dbReference>
<proteinExistence type="inferred from homology"/>
<keyword evidence="4 7" id="KW-0812">Transmembrane</keyword>
<evidence type="ECO:0000256" key="5">
    <source>
        <dbReference type="ARBA" id="ARBA00022989"/>
    </source>
</evidence>
<feature type="transmembrane region" description="Helical" evidence="7">
    <location>
        <begin position="68"/>
        <end position="89"/>
    </location>
</feature>